<dbReference type="SUPFAM" id="SSF51735">
    <property type="entry name" value="NAD(P)-binding Rossmann-fold domains"/>
    <property type="match status" value="1"/>
</dbReference>
<dbReference type="InterPro" id="IPR006140">
    <property type="entry name" value="D-isomer_DH_NAD-bd"/>
</dbReference>
<evidence type="ECO:0000256" key="1">
    <source>
        <dbReference type="ARBA" id="ARBA00005854"/>
    </source>
</evidence>
<dbReference type="AlphaFoldDB" id="A0A1H8XK81"/>
<protein>
    <submittedName>
        <fullName evidence="7">D-3-phosphoglycerate dehydrogenase</fullName>
    </submittedName>
</protein>
<evidence type="ECO:0000256" key="3">
    <source>
        <dbReference type="ARBA" id="ARBA00023027"/>
    </source>
</evidence>
<dbReference type="FunFam" id="3.40.50.720:FF:000203">
    <property type="entry name" value="D-3-phosphoglycerate dehydrogenase (SerA)"/>
    <property type="match status" value="1"/>
</dbReference>
<organism evidence="7 8">
    <name type="scientific">Propionispora vibrioides</name>
    <dbReference type="NCBI Taxonomy" id="112903"/>
    <lineage>
        <taxon>Bacteria</taxon>
        <taxon>Bacillati</taxon>
        <taxon>Bacillota</taxon>
        <taxon>Negativicutes</taxon>
        <taxon>Selenomonadales</taxon>
        <taxon>Sporomusaceae</taxon>
        <taxon>Propionispora</taxon>
    </lineage>
</organism>
<evidence type="ECO:0000259" key="6">
    <source>
        <dbReference type="Pfam" id="PF02826"/>
    </source>
</evidence>
<dbReference type="Proteomes" id="UP000198847">
    <property type="component" value="Unassembled WGS sequence"/>
</dbReference>
<comment type="similarity">
    <text evidence="1 4">Belongs to the D-isomer specific 2-hydroxyacid dehydrogenase family.</text>
</comment>
<dbReference type="STRING" id="112903.SAMN04490178_12449"/>
<dbReference type="EMBL" id="FODY01000024">
    <property type="protein sequence ID" value="SEP39668.1"/>
    <property type="molecule type" value="Genomic_DNA"/>
</dbReference>
<dbReference type="SUPFAM" id="SSF52283">
    <property type="entry name" value="Formate/glycerate dehydrogenase catalytic domain-like"/>
    <property type="match status" value="1"/>
</dbReference>
<evidence type="ECO:0000313" key="8">
    <source>
        <dbReference type="Proteomes" id="UP000198847"/>
    </source>
</evidence>
<evidence type="ECO:0000256" key="4">
    <source>
        <dbReference type="RuleBase" id="RU003719"/>
    </source>
</evidence>
<dbReference type="Pfam" id="PF02826">
    <property type="entry name" value="2-Hacid_dh_C"/>
    <property type="match status" value="1"/>
</dbReference>
<dbReference type="Pfam" id="PF00389">
    <property type="entry name" value="2-Hacid_dh"/>
    <property type="match status" value="1"/>
</dbReference>
<dbReference type="RefSeq" id="WP_091750087.1">
    <property type="nucleotide sequence ID" value="NZ_FODY01000024.1"/>
</dbReference>
<dbReference type="Gene3D" id="3.40.50.720">
    <property type="entry name" value="NAD(P)-binding Rossmann-like Domain"/>
    <property type="match status" value="2"/>
</dbReference>
<feature type="domain" description="D-isomer specific 2-hydroxyacid dehydrogenase NAD-binding" evidence="6">
    <location>
        <begin position="113"/>
        <end position="285"/>
    </location>
</feature>
<dbReference type="GO" id="GO:0016616">
    <property type="term" value="F:oxidoreductase activity, acting on the CH-OH group of donors, NAD or NADP as acceptor"/>
    <property type="evidence" value="ECO:0007669"/>
    <property type="project" value="InterPro"/>
</dbReference>
<accession>A0A1H8XK81</accession>
<gene>
    <name evidence="7" type="ORF">SAMN04490178_12449</name>
</gene>
<dbReference type="PANTHER" id="PTHR42789:SF1">
    <property type="entry name" value="D-ISOMER SPECIFIC 2-HYDROXYACID DEHYDROGENASE FAMILY PROTEIN (AFU_ORTHOLOGUE AFUA_6G10090)"/>
    <property type="match status" value="1"/>
</dbReference>
<dbReference type="CDD" id="cd12172">
    <property type="entry name" value="PGDH_like_2"/>
    <property type="match status" value="1"/>
</dbReference>
<dbReference type="InterPro" id="IPR029753">
    <property type="entry name" value="D-isomer_DH_CS"/>
</dbReference>
<dbReference type="GO" id="GO:0051287">
    <property type="term" value="F:NAD binding"/>
    <property type="evidence" value="ECO:0007669"/>
    <property type="project" value="InterPro"/>
</dbReference>
<dbReference type="InterPro" id="IPR050857">
    <property type="entry name" value="D-2-hydroxyacid_DH"/>
</dbReference>
<proteinExistence type="inferred from homology"/>
<keyword evidence="3" id="KW-0520">NAD</keyword>
<evidence type="ECO:0000259" key="5">
    <source>
        <dbReference type="Pfam" id="PF00389"/>
    </source>
</evidence>
<dbReference type="InterPro" id="IPR006139">
    <property type="entry name" value="D-isomer_2_OHA_DH_cat_dom"/>
</dbReference>
<keyword evidence="2 4" id="KW-0560">Oxidoreductase</keyword>
<evidence type="ECO:0000256" key="2">
    <source>
        <dbReference type="ARBA" id="ARBA00023002"/>
    </source>
</evidence>
<dbReference type="PROSITE" id="PS00670">
    <property type="entry name" value="D_2_HYDROXYACID_DH_2"/>
    <property type="match status" value="1"/>
</dbReference>
<name>A0A1H8XK81_9FIRM</name>
<keyword evidence="8" id="KW-1185">Reference proteome</keyword>
<dbReference type="OrthoDB" id="9805416at2"/>
<feature type="domain" description="D-isomer specific 2-hydroxyacid dehydrogenase catalytic" evidence="5">
    <location>
        <begin position="15"/>
        <end position="316"/>
    </location>
</feature>
<evidence type="ECO:0000313" key="7">
    <source>
        <dbReference type="EMBL" id="SEP39668.1"/>
    </source>
</evidence>
<dbReference type="PANTHER" id="PTHR42789">
    <property type="entry name" value="D-ISOMER SPECIFIC 2-HYDROXYACID DEHYDROGENASE FAMILY PROTEIN (AFU_ORTHOLOGUE AFUA_6G10090)"/>
    <property type="match status" value="1"/>
</dbReference>
<sequence length="318" mass="34135">MKEKIVIGSRARSRAPAMLELLEQQGYELILNPFDRTLTEEELIERIKGASGMVAGSDKVTKKVLEAGFPTLKVIAKQGVGYNTIDVNTAKALGIAVTITPGANSGSVADLTLGLMLAAARNIPAMDRAIRNGSWYRHTGIELAGKVLGLVGMGHIGGEVAKRAAAFGMKILAYDVCPRQDFSERYQVRYTGLDELFSQADFVSLHAPAIASTIGMVNRERLSMMKPAAFLINAARGELVVEADLYEALKNRRIAGAALDVYAQEPPQKSELMELENITFTAHAGAYTQEAIVGAGVMAAEEVIRVLSGQGPQFNVAK</sequence>
<dbReference type="InterPro" id="IPR036291">
    <property type="entry name" value="NAD(P)-bd_dom_sf"/>
</dbReference>
<reference evidence="7 8" key="1">
    <citation type="submission" date="2016-10" db="EMBL/GenBank/DDBJ databases">
        <authorList>
            <person name="de Groot N.N."/>
        </authorList>
    </citation>
    <scope>NUCLEOTIDE SEQUENCE [LARGE SCALE GENOMIC DNA]</scope>
    <source>
        <strain evidence="7 8">DSM 13305</strain>
    </source>
</reference>